<keyword evidence="4" id="KW-0808">Transferase</keyword>
<keyword evidence="3 12" id="KW-0597">Phosphoprotein</keyword>
<evidence type="ECO:0000313" key="17">
    <source>
        <dbReference type="EMBL" id="QLG44926.1"/>
    </source>
</evidence>
<dbReference type="SMART" id="SM00388">
    <property type="entry name" value="HisKA"/>
    <property type="match status" value="1"/>
</dbReference>
<keyword evidence="11" id="KW-0804">Transcription</keyword>
<evidence type="ECO:0000256" key="11">
    <source>
        <dbReference type="ARBA" id="ARBA00023163"/>
    </source>
</evidence>
<dbReference type="Gene3D" id="1.10.10.60">
    <property type="entry name" value="Homeodomain-like"/>
    <property type="match status" value="1"/>
</dbReference>
<accession>A0A7H9ANA7</accession>
<dbReference type="SUPFAM" id="SSF52172">
    <property type="entry name" value="CheY-like"/>
    <property type="match status" value="1"/>
</dbReference>
<dbReference type="InterPro" id="IPR001789">
    <property type="entry name" value="Sig_transdc_resp-reg_receiver"/>
</dbReference>
<dbReference type="SUPFAM" id="SSF47384">
    <property type="entry name" value="Homodimeric domain of signal transducing histidine kinase"/>
    <property type="match status" value="1"/>
</dbReference>
<keyword evidence="6" id="KW-0418">Kinase</keyword>
<feature type="transmembrane region" description="Helical" evidence="13">
    <location>
        <begin position="189"/>
        <end position="208"/>
    </location>
</feature>
<dbReference type="SMART" id="SM00448">
    <property type="entry name" value="REC"/>
    <property type="match status" value="1"/>
</dbReference>
<feature type="transmembrane region" description="Helical" evidence="13">
    <location>
        <begin position="341"/>
        <end position="361"/>
    </location>
</feature>
<evidence type="ECO:0000256" key="8">
    <source>
        <dbReference type="ARBA" id="ARBA00023012"/>
    </source>
</evidence>
<keyword evidence="10" id="KW-0238">DNA-binding</keyword>
<reference evidence="17 18" key="1">
    <citation type="journal article" date="2006" name="Int. J. Syst. Evol. Microbiol.">
        <title>Costertonia aggregata gen. nov., sp. nov., a mesophilic marine bacterium of the family Flavobacteriaceae, isolated from a mature biofilm.</title>
        <authorList>
            <person name="Kwon K.K."/>
            <person name="Lee Y.K."/>
            <person name="Lee H.K."/>
        </authorList>
    </citation>
    <scope>NUCLEOTIDE SEQUENCE [LARGE SCALE GENOMIC DNA]</scope>
    <source>
        <strain evidence="17 18">KCCM 42265</strain>
    </source>
</reference>
<dbReference type="Gene3D" id="1.10.287.130">
    <property type="match status" value="1"/>
</dbReference>
<keyword evidence="8" id="KW-0902">Two-component regulatory system</keyword>
<dbReference type="CDD" id="cd00082">
    <property type="entry name" value="HisKA"/>
    <property type="match status" value="1"/>
</dbReference>
<evidence type="ECO:0000256" key="5">
    <source>
        <dbReference type="ARBA" id="ARBA00022741"/>
    </source>
</evidence>
<feature type="transmembrane region" description="Helical" evidence="13">
    <location>
        <begin position="314"/>
        <end position="334"/>
    </location>
</feature>
<dbReference type="PROSITE" id="PS00041">
    <property type="entry name" value="HTH_ARAC_FAMILY_1"/>
    <property type="match status" value="1"/>
</dbReference>
<dbReference type="Pfam" id="PF02518">
    <property type="entry name" value="HATPase_c"/>
    <property type="match status" value="1"/>
</dbReference>
<dbReference type="InterPro" id="IPR036097">
    <property type="entry name" value="HisK_dim/P_sf"/>
</dbReference>
<dbReference type="Gene3D" id="3.30.565.10">
    <property type="entry name" value="Histidine kinase-like ATPase, C-terminal domain"/>
    <property type="match status" value="1"/>
</dbReference>
<dbReference type="SUPFAM" id="SSF46689">
    <property type="entry name" value="Homeodomain-like"/>
    <property type="match status" value="1"/>
</dbReference>
<evidence type="ECO:0000256" key="6">
    <source>
        <dbReference type="ARBA" id="ARBA00022777"/>
    </source>
</evidence>
<dbReference type="PROSITE" id="PS01124">
    <property type="entry name" value="HTH_ARAC_FAMILY_2"/>
    <property type="match status" value="1"/>
</dbReference>
<dbReference type="GO" id="GO:0003700">
    <property type="term" value="F:DNA-binding transcription factor activity"/>
    <property type="evidence" value="ECO:0007669"/>
    <property type="project" value="InterPro"/>
</dbReference>
<dbReference type="InterPro" id="IPR005467">
    <property type="entry name" value="His_kinase_dom"/>
</dbReference>
<dbReference type="CDD" id="cd00075">
    <property type="entry name" value="HATPase"/>
    <property type="match status" value="1"/>
</dbReference>
<keyword evidence="18" id="KW-1185">Reference proteome</keyword>
<protein>
    <recommendedName>
        <fullName evidence="2">histidine kinase</fullName>
        <ecNumber evidence="2">2.7.13.3</ecNumber>
    </recommendedName>
</protein>
<dbReference type="InterPro" id="IPR003594">
    <property type="entry name" value="HATPase_dom"/>
</dbReference>
<dbReference type="InterPro" id="IPR004358">
    <property type="entry name" value="Sig_transdc_His_kin-like_C"/>
</dbReference>
<feature type="domain" description="Response regulatory" evidence="16">
    <location>
        <begin position="676"/>
        <end position="791"/>
    </location>
</feature>
<dbReference type="GO" id="GO:0000155">
    <property type="term" value="F:phosphorelay sensor kinase activity"/>
    <property type="evidence" value="ECO:0007669"/>
    <property type="project" value="InterPro"/>
</dbReference>
<dbReference type="InterPro" id="IPR011622">
    <property type="entry name" value="7TMR_DISM_rcpt_extracell_dom2"/>
</dbReference>
<dbReference type="AlphaFoldDB" id="A0A7H9ANA7"/>
<name>A0A7H9ANA7_9FLAO</name>
<dbReference type="PRINTS" id="PR00344">
    <property type="entry name" value="BCTRLSENSOR"/>
</dbReference>
<keyword evidence="9" id="KW-0805">Transcription regulation</keyword>
<feature type="transmembrane region" description="Helical" evidence="13">
    <location>
        <begin position="283"/>
        <end position="308"/>
    </location>
</feature>
<evidence type="ECO:0000259" key="14">
    <source>
        <dbReference type="PROSITE" id="PS01124"/>
    </source>
</evidence>
<keyword evidence="5" id="KW-0547">Nucleotide-binding</keyword>
<dbReference type="CDD" id="cd17574">
    <property type="entry name" value="REC_OmpR"/>
    <property type="match status" value="1"/>
</dbReference>
<dbReference type="RefSeq" id="WP_179241216.1">
    <property type="nucleotide sequence ID" value="NZ_CP058595.1"/>
</dbReference>
<evidence type="ECO:0000256" key="3">
    <source>
        <dbReference type="ARBA" id="ARBA00022553"/>
    </source>
</evidence>
<dbReference type="SMART" id="SM00387">
    <property type="entry name" value="HATPase_c"/>
    <property type="match status" value="1"/>
</dbReference>
<feature type="transmembrane region" description="Helical" evidence="13">
    <location>
        <begin position="247"/>
        <end position="271"/>
    </location>
</feature>
<dbReference type="Pfam" id="PF00072">
    <property type="entry name" value="Response_reg"/>
    <property type="match status" value="1"/>
</dbReference>
<dbReference type="Pfam" id="PF00512">
    <property type="entry name" value="HisKA"/>
    <property type="match status" value="1"/>
</dbReference>
<keyword evidence="13" id="KW-1133">Transmembrane helix</keyword>
<organism evidence="17 18">
    <name type="scientific">Costertonia aggregata</name>
    <dbReference type="NCBI Taxonomy" id="343403"/>
    <lineage>
        <taxon>Bacteria</taxon>
        <taxon>Pseudomonadati</taxon>
        <taxon>Bacteroidota</taxon>
        <taxon>Flavobacteriia</taxon>
        <taxon>Flavobacteriales</taxon>
        <taxon>Flavobacteriaceae</taxon>
        <taxon>Costertonia</taxon>
    </lineage>
</organism>
<dbReference type="GO" id="GO:0043565">
    <property type="term" value="F:sequence-specific DNA binding"/>
    <property type="evidence" value="ECO:0007669"/>
    <property type="project" value="InterPro"/>
</dbReference>
<dbReference type="InterPro" id="IPR009057">
    <property type="entry name" value="Homeodomain-like_sf"/>
</dbReference>
<dbReference type="PANTHER" id="PTHR43547:SF2">
    <property type="entry name" value="HYBRID SIGNAL TRANSDUCTION HISTIDINE KINASE C"/>
    <property type="match status" value="1"/>
</dbReference>
<evidence type="ECO:0000259" key="16">
    <source>
        <dbReference type="PROSITE" id="PS50110"/>
    </source>
</evidence>
<feature type="domain" description="HTH araC/xylS-type" evidence="14">
    <location>
        <begin position="823"/>
        <end position="922"/>
    </location>
</feature>
<dbReference type="EC" id="2.7.13.3" evidence="2"/>
<dbReference type="PROSITE" id="PS50109">
    <property type="entry name" value="HIS_KIN"/>
    <property type="match status" value="1"/>
</dbReference>
<evidence type="ECO:0000256" key="12">
    <source>
        <dbReference type="PROSITE-ProRule" id="PRU00169"/>
    </source>
</evidence>
<dbReference type="KEGG" id="cagg:HYG79_06015"/>
<evidence type="ECO:0000256" key="9">
    <source>
        <dbReference type="ARBA" id="ARBA00023015"/>
    </source>
</evidence>
<dbReference type="GO" id="GO:0005524">
    <property type="term" value="F:ATP binding"/>
    <property type="evidence" value="ECO:0007669"/>
    <property type="project" value="UniProtKB-KW"/>
</dbReference>
<sequence>MRKSIPFLLLLFIQIFMAYGQNGDKAMPKNKWFFASDTIKIFEDFTRELTFEDIREKKFTSIEKVSPNVQSRYWYKFFIIDKLETDTILLRFINHDKSEVFIPTKNGYQKYKVGIISKTNFKVRDKAEKFVLKVPTKILDKSKPVYCSRVMITTWGRINKLGKPDIMHLENKDSYYQWLEGFTNEKNDYIFYLGVTAMSFLLFFVGFIVNKSRPFLLYSLYLLTLVIYYANRLPFTVNLWNQIDPDIYYYINQAMRLATTISYYIFIYYFLDVPNRFKTLYKFFKGVVYTMIIYSVFYLIIIIFFPLFVFRYEMIDYFFLLSTLTSITLFILMLTKKPDMVAIITLTGSLLITLGGIVAIYTVDALFLLKAVLVETVIFFGVISYQNRIKESKALKSLVQLNQEKQEKQSLKQLDELKSRFFENISHEFRTPLTLIKAPIDHALQNDAPLMEKDIRMIENNTYRLTTLINDMLSLSKLESRTMSLKLEHRNIRRHLQRIVSQYFSYAKSENISFKTQLISDNIIAEYDAEILERVLGNLISNAFKFTNNNGQVTVRTTIDGSDLKLEVKDNGIGISPDEQEKVFDRFYQINGKDENRPGSGIGLAMVKELVTLHGGTIQLKSAVQEGSLFSVTIPLRSITVDTEENEEMLTQSFRKKEKDVAVNHISNTSNGKRPLVLIAEDNKELREFLREKLSGIYRTKTAENGEAGITLALSKIPDIIISDVMMPKVNGIELCRTLKNNKKTAHIPIILLTAKAAEKDELIGLGTGADDYITKPFNLKKLMLVMDQRLKLRRILIDKYQKETLFQVNPDKLLTVEQEFLSKMRSILEVKLTDSNFKVQQLCDEMGMSRMQLNRKMKEILQDTPSNFLRNERLTLSILLLKDDKLSISEIAYSSGFSSPSHFIKCFKEKYKKTPLEYLQNIDNQ</sequence>
<dbReference type="PANTHER" id="PTHR43547">
    <property type="entry name" value="TWO-COMPONENT HISTIDINE KINASE"/>
    <property type="match status" value="1"/>
</dbReference>
<dbReference type="Proteomes" id="UP000509302">
    <property type="component" value="Chromosome"/>
</dbReference>
<keyword evidence="7" id="KW-0067">ATP-binding</keyword>
<dbReference type="InterPro" id="IPR011006">
    <property type="entry name" value="CheY-like_superfamily"/>
</dbReference>
<evidence type="ECO:0000256" key="13">
    <source>
        <dbReference type="SAM" id="Phobius"/>
    </source>
</evidence>
<evidence type="ECO:0000256" key="7">
    <source>
        <dbReference type="ARBA" id="ARBA00022840"/>
    </source>
</evidence>
<dbReference type="InterPro" id="IPR018062">
    <property type="entry name" value="HTH_AraC-typ_CS"/>
</dbReference>
<dbReference type="Pfam" id="PF07696">
    <property type="entry name" value="7TMR-DISMED2"/>
    <property type="match status" value="1"/>
</dbReference>
<dbReference type="PROSITE" id="PS50110">
    <property type="entry name" value="RESPONSE_REGULATORY"/>
    <property type="match status" value="1"/>
</dbReference>
<dbReference type="FunFam" id="3.30.565.10:FF:000037">
    <property type="entry name" value="Hybrid sensor histidine kinase/response regulator"/>
    <property type="match status" value="1"/>
</dbReference>
<evidence type="ECO:0000256" key="1">
    <source>
        <dbReference type="ARBA" id="ARBA00000085"/>
    </source>
</evidence>
<dbReference type="Pfam" id="PF12833">
    <property type="entry name" value="HTH_18"/>
    <property type="match status" value="1"/>
</dbReference>
<evidence type="ECO:0000313" key="18">
    <source>
        <dbReference type="Proteomes" id="UP000509302"/>
    </source>
</evidence>
<dbReference type="SUPFAM" id="SSF55874">
    <property type="entry name" value="ATPase domain of HSP90 chaperone/DNA topoisomerase II/histidine kinase"/>
    <property type="match status" value="1"/>
</dbReference>
<feature type="transmembrane region" description="Helical" evidence="13">
    <location>
        <begin position="215"/>
        <end position="235"/>
    </location>
</feature>
<proteinExistence type="predicted"/>
<keyword evidence="13" id="KW-0472">Membrane</keyword>
<comment type="catalytic activity">
    <reaction evidence="1">
        <text>ATP + protein L-histidine = ADP + protein N-phospho-L-histidine.</text>
        <dbReference type="EC" id="2.7.13.3"/>
    </reaction>
</comment>
<evidence type="ECO:0000259" key="15">
    <source>
        <dbReference type="PROSITE" id="PS50109"/>
    </source>
</evidence>
<dbReference type="EMBL" id="CP058595">
    <property type="protein sequence ID" value="QLG44926.1"/>
    <property type="molecule type" value="Genomic_DNA"/>
</dbReference>
<dbReference type="InterPro" id="IPR018060">
    <property type="entry name" value="HTH_AraC"/>
</dbReference>
<dbReference type="SMART" id="SM00342">
    <property type="entry name" value="HTH_ARAC"/>
    <property type="match status" value="1"/>
</dbReference>
<feature type="modified residue" description="4-aspartylphosphate" evidence="12">
    <location>
        <position position="724"/>
    </location>
</feature>
<feature type="domain" description="Histidine kinase" evidence="15">
    <location>
        <begin position="424"/>
        <end position="638"/>
    </location>
</feature>
<gene>
    <name evidence="17" type="ORF">HYG79_06015</name>
</gene>
<evidence type="ECO:0000256" key="4">
    <source>
        <dbReference type="ARBA" id="ARBA00022679"/>
    </source>
</evidence>
<evidence type="ECO:0000256" key="2">
    <source>
        <dbReference type="ARBA" id="ARBA00012438"/>
    </source>
</evidence>
<dbReference type="Gene3D" id="3.40.50.2300">
    <property type="match status" value="1"/>
</dbReference>
<dbReference type="InterPro" id="IPR036890">
    <property type="entry name" value="HATPase_C_sf"/>
</dbReference>
<evidence type="ECO:0000256" key="10">
    <source>
        <dbReference type="ARBA" id="ARBA00023125"/>
    </source>
</evidence>
<dbReference type="InterPro" id="IPR003661">
    <property type="entry name" value="HisK_dim/P_dom"/>
</dbReference>
<keyword evidence="13" id="KW-0812">Transmembrane</keyword>